<keyword evidence="3" id="KW-1185">Reference proteome</keyword>
<sequence>MRKSLERRHGWRRLGAAVAAAAAAREAGMSTAEYAVGTLAACAFAAVLLAIVKSGGITELVTTVITTALSVAL</sequence>
<protein>
    <submittedName>
        <fullName evidence="2">Uncharacterized protein DUF4244</fullName>
    </submittedName>
</protein>
<dbReference type="InterPro" id="IPR025338">
    <property type="entry name" value="DUF4244"/>
</dbReference>
<gene>
    <name evidence="2" type="ORF">FB467_3455</name>
</gene>
<keyword evidence="1" id="KW-1133">Transmembrane helix</keyword>
<accession>A0A542YW23</accession>
<name>A0A542YW23_9MICO</name>
<dbReference type="Pfam" id="PF14029">
    <property type="entry name" value="DUF4244"/>
    <property type="match status" value="1"/>
</dbReference>
<proteinExistence type="predicted"/>
<evidence type="ECO:0000313" key="2">
    <source>
        <dbReference type="EMBL" id="TQL52275.1"/>
    </source>
</evidence>
<organism evidence="2 3">
    <name type="scientific">Ornithinicoccus hortensis</name>
    <dbReference type="NCBI Taxonomy" id="82346"/>
    <lineage>
        <taxon>Bacteria</taxon>
        <taxon>Bacillati</taxon>
        <taxon>Actinomycetota</taxon>
        <taxon>Actinomycetes</taxon>
        <taxon>Micrococcales</taxon>
        <taxon>Intrasporangiaceae</taxon>
        <taxon>Ornithinicoccus</taxon>
    </lineage>
</organism>
<keyword evidence="1" id="KW-0472">Membrane</keyword>
<evidence type="ECO:0000313" key="3">
    <source>
        <dbReference type="Proteomes" id="UP000319516"/>
    </source>
</evidence>
<dbReference type="RefSeq" id="WP_141786169.1">
    <property type="nucleotide sequence ID" value="NZ_BAAAIK010000001.1"/>
</dbReference>
<keyword evidence="1" id="KW-0812">Transmembrane</keyword>
<evidence type="ECO:0000256" key="1">
    <source>
        <dbReference type="SAM" id="Phobius"/>
    </source>
</evidence>
<reference evidence="2 3" key="1">
    <citation type="submission" date="2019-06" db="EMBL/GenBank/DDBJ databases">
        <title>Sequencing the genomes of 1000 actinobacteria strains.</title>
        <authorList>
            <person name="Klenk H.-P."/>
        </authorList>
    </citation>
    <scope>NUCLEOTIDE SEQUENCE [LARGE SCALE GENOMIC DNA]</scope>
    <source>
        <strain evidence="2 3">DSM 12335</strain>
    </source>
</reference>
<comment type="caution">
    <text evidence="2">The sequence shown here is derived from an EMBL/GenBank/DDBJ whole genome shotgun (WGS) entry which is preliminary data.</text>
</comment>
<dbReference type="Proteomes" id="UP000319516">
    <property type="component" value="Unassembled WGS sequence"/>
</dbReference>
<dbReference type="AlphaFoldDB" id="A0A542YW23"/>
<feature type="transmembrane region" description="Helical" evidence="1">
    <location>
        <begin position="34"/>
        <end position="52"/>
    </location>
</feature>
<dbReference type="EMBL" id="VFOP01000001">
    <property type="protein sequence ID" value="TQL52275.1"/>
    <property type="molecule type" value="Genomic_DNA"/>
</dbReference>